<proteinExistence type="predicted"/>
<dbReference type="EMBL" id="NEVK01000008">
    <property type="protein sequence ID" value="OZI16215.1"/>
    <property type="molecule type" value="Genomic_DNA"/>
</dbReference>
<evidence type="ECO:0000313" key="2">
    <source>
        <dbReference type="Proteomes" id="UP000216947"/>
    </source>
</evidence>
<dbReference type="Proteomes" id="UP000216947">
    <property type="component" value="Unassembled WGS sequence"/>
</dbReference>
<evidence type="ECO:0000313" key="1">
    <source>
        <dbReference type="EMBL" id="OZI16215.1"/>
    </source>
</evidence>
<name>A0A261QTV7_9BORD</name>
<protein>
    <recommendedName>
        <fullName evidence="3">Plasmid-related protein</fullName>
    </recommendedName>
</protein>
<keyword evidence="2" id="KW-1185">Reference proteome</keyword>
<organism evidence="1 2">
    <name type="scientific">Bordetella genomosp. 7</name>
    <dbReference type="NCBI Taxonomy" id="1416805"/>
    <lineage>
        <taxon>Bacteria</taxon>
        <taxon>Pseudomonadati</taxon>
        <taxon>Pseudomonadota</taxon>
        <taxon>Betaproteobacteria</taxon>
        <taxon>Burkholderiales</taxon>
        <taxon>Alcaligenaceae</taxon>
        <taxon>Bordetella</taxon>
    </lineage>
</organism>
<accession>A0A261QTV7</accession>
<sequence>MVTERTATEEQLVERYGILLSLGDLADVLKRSKDGLRIALVGNSEFARTWCSIKKKIGRRVYFRASDVARLIDGYRER</sequence>
<comment type="caution">
    <text evidence="1">The sequence shown here is derived from an EMBL/GenBank/DDBJ whole genome shotgun (WGS) entry which is preliminary data.</text>
</comment>
<dbReference type="AlphaFoldDB" id="A0A261QTV7"/>
<evidence type="ECO:0008006" key="3">
    <source>
        <dbReference type="Google" id="ProtNLM"/>
    </source>
</evidence>
<reference evidence="2" key="1">
    <citation type="submission" date="2017-05" db="EMBL/GenBank/DDBJ databases">
        <title>Complete and WGS of Bordetella genogroups.</title>
        <authorList>
            <person name="Spilker T."/>
            <person name="Lipuma J."/>
        </authorList>
    </citation>
    <scope>NUCLEOTIDE SEQUENCE [LARGE SCALE GENOMIC DNA]</scope>
    <source>
        <strain evidence="2">AU18089</strain>
    </source>
</reference>
<gene>
    <name evidence="1" type="ORF">CAL19_16070</name>
</gene>